<evidence type="ECO:0000256" key="3">
    <source>
        <dbReference type="ARBA" id="ARBA00022729"/>
    </source>
</evidence>
<evidence type="ECO:0000256" key="1">
    <source>
        <dbReference type="ARBA" id="ARBA00004613"/>
    </source>
</evidence>
<dbReference type="SUPFAM" id="SSF50814">
    <property type="entry name" value="Lipocalins"/>
    <property type="match status" value="1"/>
</dbReference>
<proteinExistence type="inferred from homology"/>
<keyword evidence="3 5" id="KW-0732">Signal</keyword>
<keyword evidence="2" id="KW-0964">Secreted</keyword>
<dbReference type="GO" id="GO:0030682">
    <property type="term" value="P:symbiont-mediated perturbation of host defenses"/>
    <property type="evidence" value="ECO:0007669"/>
    <property type="project" value="InterPro"/>
</dbReference>
<dbReference type="Gene3D" id="2.40.128.20">
    <property type="match status" value="1"/>
</dbReference>
<comment type="similarity">
    <text evidence="4">Belongs to the calycin superfamily. Triabin family.</text>
</comment>
<comment type="subcellular location">
    <subcellularLocation>
        <location evidence="1">Secreted</location>
    </subcellularLocation>
</comment>
<accession>A0A224XKZ7</accession>
<evidence type="ECO:0000313" key="6">
    <source>
        <dbReference type="EMBL" id="JAW13156.1"/>
    </source>
</evidence>
<protein>
    <recommendedName>
        <fullName evidence="7">Salivary lipocalin</fullName>
    </recommendedName>
</protein>
<dbReference type="EMBL" id="GFTR01003270">
    <property type="protein sequence ID" value="JAW13156.1"/>
    <property type="molecule type" value="Transcribed_RNA"/>
</dbReference>
<feature type="chain" id="PRO_5013256988" description="Salivary lipocalin" evidence="5">
    <location>
        <begin position="19"/>
        <end position="196"/>
    </location>
</feature>
<evidence type="ECO:0000256" key="4">
    <source>
        <dbReference type="ARBA" id="ARBA00034121"/>
    </source>
</evidence>
<evidence type="ECO:0000256" key="2">
    <source>
        <dbReference type="ARBA" id="ARBA00022525"/>
    </source>
</evidence>
<reference evidence="6" key="1">
    <citation type="journal article" date="2018" name="PLoS Negl. Trop. Dis.">
        <title>An insight into the salivary gland and fat body transcriptome of Panstrongylus lignarius (Hemiptera: Heteroptera), the main vector of Chagas disease in Peru.</title>
        <authorList>
            <person name="Nevoa J.C."/>
            <person name="Mendes M.T."/>
            <person name="da Silva M.V."/>
            <person name="Soares S.C."/>
            <person name="Oliveira C.J.F."/>
            <person name="Ribeiro J.M.C."/>
        </authorList>
    </citation>
    <scope>NUCLEOTIDE SEQUENCE</scope>
</reference>
<dbReference type="AlphaFoldDB" id="A0A224XKZ7"/>
<evidence type="ECO:0008006" key="7">
    <source>
        <dbReference type="Google" id="ProtNLM"/>
    </source>
</evidence>
<dbReference type="Pfam" id="PF03973">
    <property type="entry name" value="Triabin"/>
    <property type="match status" value="1"/>
</dbReference>
<dbReference type="InterPro" id="IPR012674">
    <property type="entry name" value="Calycin"/>
</dbReference>
<dbReference type="GO" id="GO:0005576">
    <property type="term" value="C:extracellular region"/>
    <property type="evidence" value="ECO:0007669"/>
    <property type="project" value="UniProtKB-SubCell"/>
</dbReference>
<dbReference type="CDD" id="cd19423">
    <property type="entry name" value="lipocalin_LTBP1-like"/>
    <property type="match status" value="1"/>
</dbReference>
<name>A0A224XKZ7_9HEMI</name>
<feature type="signal peptide" evidence="5">
    <location>
        <begin position="1"/>
        <end position="18"/>
    </location>
</feature>
<dbReference type="InterPro" id="IPR005657">
    <property type="entry name" value="Triabi/Procalin"/>
</dbReference>
<organism evidence="6">
    <name type="scientific">Panstrongylus lignarius</name>
    <dbReference type="NCBI Taxonomy" id="156445"/>
    <lineage>
        <taxon>Eukaryota</taxon>
        <taxon>Metazoa</taxon>
        <taxon>Ecdysozoa</taxon>
        <taxon>Arthropoda</taxon>
        <taxon>Hexapoda</taxon>
        <taxon>Insecta</taxon>
        <taxon>Pterygota</taxon>
        <taxon>Neoptera</taxon>
        <taxon>Paraneoptera</taxon>
        <taxon>Hemiptera</taxon>
        <taxon>Heteroptera</taxon>
        <taxon>Panheteroptera</taxon>
        <taxon>Cimicomorpha</taxon>
        <taxon>Reduviidae</taxon>
        <taxon>Triatominae</taxon>
        <taxon>Panstrongylus</taxon>
    </lineage>
</organism>
<sequence>MKTIIAVTFFAILTYAFADADNTIDYGKGVCQNEKLDGLVNLDPKKFFSGTWYLTHATKSKRVTLSSICRDFAPTLNGDKVVVTYGFYENGGTKNRYDVTCSGTQNTTRLDIFNFDCNSKNGRGEETTFHIDGSFLATDYDNFGVVYRCVTTKALTEDNVFLIFRKKDPTEEEVKKLTDHYGLNDLISRKDATCTN</sequence>
<evidence type="ECO:0000256" key="5">
    <source>
        <dbReference type="SAM" id="SignalP"/>
    </source>
</evidence>